<protein>
    <submittedName>
        <fullName evidence="3">Helix-turn-helix transcriptional regulator</fullName>
    </submittedName>
</protein>
<keyword evidence="4" id="KW-1185">Reference proteome</keyword>
<dbReference type="AlphaFoldDB" id="A0A7H9BJD4"/>
<evidence type="ECO:0000313" key="3">
    <source>
        <dbReference type="EMBL" id="QLG88777.1"/>
    </source>
</evidence>
<evidence type="ECO:0000313" key="4">
    <source>
        <dbReference type="Proteomes" id="UP000509597"/>
    </source>
</evidence>
<sequence>MLKSNIKAIALARGIKTARHFSEALKIAGVTMSIQNSARYLKAQPPAMTLKLIDAICKALSCSVGELFSDQDYTTANFENTSKKNDPLEKEPQYRSVAKFGPSSKFF</sequence>
<dbReference type="Proteomes" id="UP000509597">
    <property type="component" value="Chromosome"/>
</dbReference>
<dbReference type="InterPro" id="IPR001387">
    <property type="entry name" value="Cro/C1-type_HTH"/>
</dbReference>
<accession>A0A7H9BJD4</accession>
<evidence type="ECO:0000259" key="2">
    <source>
        <dbReference type="Pfam" id="PF13443"/>
    </source>
</evidence>
<name>A0A7H9BJD4_9NEIS</name>
<proteinExistence type="predicted"/>
<dbReference type="EMBL" id="CP058627">
    <property type="protein sequence ID" value="QLG88777.1"/>
    <property type="molecule type" value="Genomic_DNA"/>
</dbReference>
<feature type="compositionally biased region" description="Basic and acidic residues" evidence="1">
    <location>
        <begin position="81"/>
        <end position="93"/>
    </location>
</feature>
<organism evidence="3 4">
    <name type="scientific">Chitinibacter bivalviorum</name>
    <dbReference type="NCBI Taxonomy" id="2739434"/>
    <lineage>
        <taxon>Bacteria</taxon>
        <taxon>Pseudomonadati</taxon>
        <taxon>Pseudomonadota</taxon>
        <taxon>Betaproteobacteria</taxon>
        <taxon>Neisseriales</taxon>
        <taxon>Chitinibacteraceae</taxon>
        <taxon>Chitinibacter</taxon>
    </lineage>
</organism>
<dbReference type="KEGG" id="chiz:HQ393_11335"/>
<feature type="domain" description="HTH cro/C1-type" evidence="2">
    <location>
        <begin position="6"/>
        <end position="71"/>
    </location>
</feature>
<reference evidence="3 4" key="1">
    <citation type="submission" date="2020-07" db="EMBL/GenBank/DDBJ databases">
        <title>Complete genome sequence of Chitinibacter sp. 2T18.</title>
        <authorList>
            <person name="Bae J.-W."/>
            <person name="Choi J.-W."/>
        </authorList>
    </citation>
    <scope>NUCLEOTIDE SEQUENCE [LARGE SCALE GENOMIC DNA]</scope>
    <source>
        <strain evidence="3 4">2T18</strain>
    </source>
</reference>
<dbReference type="Pfam" id="PF13443">
    <property type="entry name" value="HTH_26"/>
    <property type="match status" value="1"/>
</dbReference>
<gene>
    <name evidence="3" type="ORF">HQ393_11335</name>
</gene>
<evidence type="ECO:0000256" key="1">
    <source>
        <dbReference type="SAM" id="MobiDB-lite"/>
    </source>
</evidence>
<dbReference type="RefSeq" id="WP_179355280.1">
    <property type="nucleotide sequence ID" value="NZ_CP058627.1"/>
</dbReference>
<feature type="region of interest" description="Disordered" evidence="1">
    <location>
        <begin position="79"/>
        <end position="107"/>
    </location>
</feature>